<dbReference type="Pfam" id="PF25873">
    <property type="entry name" value="WHD_MalT"/>
    <property type="match status" value="1"/>
</dbReference>
<dbReference type="InterPro" id="IPR027417">
    <property type="entry name" value="P-loop_NTPase"/>
</dbReference>
<protein>
    <recommendedName>
        <fullName evidence="4">HTH luxR-type domain-containing protein</fullName>
    </recommendedName>
</protein>
<keyword evidence="2" id="KW-0238">DNA-binding</keyword>
<dbReference type="RefSeq" id="WP_129890409.1">
    <property type="nucleotide sequence ID" value="NZ_CP035758.1"/>
</dbReference>
<dbReference type="Gene3D" id="1.10.10.10">
    <property type="entry name" value="Winged helix-like DNA-binding domain superfamily/Winged helix DNA-binding domain"/>
    <property type="match status" value="1"/>
</dbReference>
<dbReference type="Pfam" id="PF00196">
    <property type="entry name" value="GerE"/>
    <property type="match status" value="1"/>
</dbReference>
<dbReference type="SUPFAM" id="SSF46894">
    <property type="entry name" value="C-terminal effector domain of the bipartite response regulators"/>
    <property type="match status" value="1"/>
</dbReference>
<evidence type="ECO:0000256" key="2">
    <source>
        <dbReference type="ARBA" id="ARBA00023125"/>
    </source>
</evidence>
<dbReference type="InterPro" id="IPR036388">
    <property type="entry name" value="WH-like_DNA-bd_sf"/>
</dbReference>
<reference evidence="5 6" key="1">
    <citation type="submission" date="2019-01" db="EMBL/GenBank/DDBJ databases">
        <title>Ktedonosporobacter rubrisoli SCAWS-G2.</title>
        <authorList>
            <person name="Huang Y."/>
            <person name="Yan B."/>
        </authorList>
    </citation>
    <scope>NUCLEOTIDE SEQUENCE [LARGE SCALE GENOMIC DNA]</scope>
    <source>
        <strain evidence="5 6">SCAWS-G2</strain>
    </source>
</reference>
<feature type="domain" description="HTH luxR-type" evidence="4">
    <location>
        <begin position="1002"/>
        <end position="1067"/>
    </location>
</feature>
<dbReference type="InterPro" id="IPR000792">
    <property type="entry name" value="Tscrpt_reg_LuxR_C"/>
</dbReference>
<evidence type="ECO:0000313" key="6">
    <source>
        <dbReference type="Proteomes" id="UP000290365"/>
    </source>
</evidence>
<dbReference type="Gene3D" id="1.25.40.10">
    <property type="entry name" value="Tetratricopeptide repeat domain"/>
    <property type="match status" value="1"/>
</dbReference>
<dbReference type="OrthoDB" id="223734at2"/>
<dbReference type="GO" id="GO:0003677">
    <property type="term" value="F:DNA binding"/>
    <property type="evidence" value="ECO:0007669"/>
    <property type="project" value="UniProtKB-KW"/>
</dbReference>
<dbReference type="Proteomes" id="UP000290365">
    <property type="component" value="Chromosome"/>
</dbReference>
<dbReference type="Pfam" id="PF17874">
    <property type="entry name" value="TPR_MalT"/>
    <property type="match status" value="1"/>
</dbReference>
<dbReference type="GO" id="GO:0006355">
    <property type="term" value="P:regulation of DNA-templated transcription"/>
    <property type="evidence" value="ECO:0007669"/>
    <property type="project" value="InterPro"/>
</dbReference>
<dbReference type="Gene3D" id="3.40.50.300">
    <property type="entry name" value="P-loop containing nucleotide triphosphate hydrolases"/>
    <property type="match status" value="1"/>
</dbReference>
<dbReference type="SUPFAM" id="SSF48452">
    <property type="entry name" value="TPR-like"/>
    <property type="match status" value="1"/>
</dbReference>
<keyword evidence="3" id="KW-0804">Transcription</keyword>
<dbReference type="EMBL" id="CP035758">
    <property type="protein sequence ID" value="QBD79356.1"/>
    <property type="molecule type" value="Genomic_DNA"/>
</dbReference>
<sequence>MPKTARYALMWSAIHEIYELHQQDGELLLLLAAGDPAWLNWLNTHTAFAFHSRDGMHLNLLKEARKSKTEGYWYAYQRQGKRVVKRYAGRSVELSIELLEEMARTIAGLSSQAMEAQDSAKVQFSGGIVSQPGPQSPLIEQTPLLEAKLSLPHLPTSLVVRERLYALLDEGLARKMTLLSAPAGFGKTTLVRQWIAERAAVQALPPLAWVSLDATDNDPARFWRYIFTACQAFQPEASLAALTLLSSPGLPPFRPSSVEMALTTFLNLATRSERSGLLMLDDYHMIAEPEIYRMLSFWLEHLPASLHLCLIGRGDPALPLARLRANGELLELRTADLRFSTQEATGFLQRALAFQLSEADIEQLLARLEGWAAGLRLVSLALQRHTKRQALEHALVTIVGSQRPVQDYFVTEVLQAQTEELQSFLLQTSILSRLCGSLCVALTGQQNSELLLDALLHAGLFLERLDEAGKWYRYHALFAEAMSVEAYQRLGTEAVHALFYKASVWYEEHELLIEAVEAAFSAQRMERAAELIEKLISGQLFYGAIVQEVRTLLRWLARIPHEVLQERPVLCLGYARALAWACAPYQPSPAELGQIEELLQQAERIWQADGNTACLGALLAFRTNVADWRREPAQASWYARRALACLPDKEVGWRGICMSVLGREALLGGQLDTARQMFIELREVWERIGVRHALRSNTLTLAIIYYRQGALHLAAEYYRQVLAEAVEISDPFDRGFALLGLAQLSYEWNALEEAGNLIHEVASLALPQHDETLQLQAELWYVRIVHAQGQHALAQQKLASLLARLLPQRDPLLYQEALVCQARFQLAQADLAAMQRSLQALAKQHEMQALSYAELARSQELAEVPVENGLQPLREREELLLARLWLAQGKFAEALALLQRLLVAAQEAGRMYSALEIQLLMALINERCKQTQESRRLLRSVLLPASVEGYLRLFLDEGEPMEGLLRSALPTIREKALLSYGRSIFQAFTLQRPAPAPAPSSTISQLEALSPQELRVLRLLAAELPYAEIARELIVSINTIKTQVRSIYRKLNVANRREAREVARSRNLL</sequence>
<dbReference type="PANTHER" id="PTHR44688:SF16">
    <property type="entry name" value="DNA-BINDING TRANSCRIPTIONAL ACTIVATOR DEVR_DOSR"/>
    <property type="match status" value="1"/>
</dbReference>
<dbReference type="CDD" id="cd06170">
    <property type="entry name" value="LuxR_C_like"/>
    <property type="match status" value="1"/>
</dbReference>
<proteinExistence type="predicted"/>
<organism evidence="5 6">
    <name type="scientific">Ktedonosporobacter rubrisoli</name>
    <dbReference type="NCBI Taxonomy" id="2509675"/>
    <lineage>
        <taxon>Bacteria</taxon>
        <taxon>Bacillati</taxon>
        <taxon>Chloroflexota</taxon>
        <taxon>Ktedonobacteria</taxon>
        <taxon>Ktedonobacterales</taxon>
        <taxon>Ktedonosporobacteraceae</taxon>
        <taxon>Ktedonosporobacter</taxon>
    </lineage>
</organism>
<name>A0A4P6JWH6_KTERU</name>
<evidence type="ECO:0000313" key="5">
    <source>
        <dbReference type="EMBL" id="QBD79356.1"/>
    </source>
</evidence>
<evidence type="ECO:0000259" key="4">
    <source>
        <dbReference type="PROSITE" id="PS50043"/>
    </source>
</evidence>
<evidence type="ECO:0000256" key="1">
    <source>
        <dbReference type="ARBA" id="ARBA00023015"/>
    </source>
</evidence>
<dbReference type="PROSITE" id="PS50043">
    <property type="entry name" value="HTH_LUXR_2"/>
    <property type="match status" value="1"/>
</dbReference>
<dbReference type="InterPro" id="IPR041617">
    <property type="entry name" value="TPR_MalT"/>
</dbReference>
<dbReference type="SUPFAM" id="SSF52540">
    <property type="entry name" value="P-loop containing nucleoside triphosphate hydrolases"/>
    <property type="match status" value="1"/>
</dbReference>
<dbReference type="SMART" id="SM00421">
    <property type="entry name" value="HTH_LUXR"/>
    <property type="match status" value="1"/>
</dbReference>
<evidence type="ECO:0000256" key="3">
    <source>
        <dbReference type="ARBA" id="ARBA00023163"/>
    </source>
</evidence>
<dbReference type="PANTHER" id="PTHR44688">
    <property type="entry name" value="DNA-BINDING TRANSCRIPTIONAL ACTIVATOR DEVR_DOSR"/>
    <property type="match status" value="1"/>
</dbReference>
<dbReference type="KEGG" id="kbs:EPA93_26550"/>
<accession>A0A4P6JWH6</accession>
<dbReference type="InterPro" id="IPR059106">
    <property type="entry name" value="WHD_MalT"/>
</dbReference>
<dbReference type="InterPro" id="IPR011990">
    <property type="entry name" value="TPR-like_helical_dom_sf"/>
</dbReference>
<keyword evidence="6" id="KW-1185">Reference proteome</keyword>
<gene>
    <name evidence="5" type="ORF">EPA93_26550</name>
</gene>
<dbReference type="AlphaFoldDB" id="A0A4P6JWH6"/>
<keyword evidence="1" id="KW-0805">Transcription regulation</keyword>
<dbReference type="InterPro" id="IPR016032">
    <property type="entry name" value="Sig_transdc_resp-reg_C-effctor"/>
</dbReference>